<dbReference type="Gene3D" id="3.30.2230.10">
    <property type="entry name" value="DUSP-like"/>
    <property type="match status" value="1"/>
</dbReference>
<keyword evidence="4" id="KW-0645">Protease</keyword>
<dbReference type="Pfam" id="PF00443">
    <property type="entry name" value="UCH"/>
    <property type="match status" value="1"/>
</dbReference>
<dbReference type="GO" id="GO:0016579">
    <property type="term" value="P:protein deubiquitination"/>
    <property type="evidence" value="ECO:0007669"/>
    <property type="project" value="InterPro"/>
</dbReference>
<evidence type="ECO:0000256" key="5">
    <source>
        <dbReference type="ARBA" id="ARBA00022786"/>
    </source>
</evidence>
<dbReference type="PROSITE" id="PS00972">
    <property type="entry name" value="USP_1"/>
    <property type="match status" value="1"/>
</dbReference>
<dbReference type="InterPro" id="IPR006615">
    <property type="entry name" value="Pept_C19_DUSP"/>
</dbReference>
<dbReference type="SUPFAM" id="SSF143791">
    <property type="entry name" value="DUSP-like"/>
    <property type="match status" value="1"/>
</dbReference>
<feature type="domain" description="DUSP" evidence="12">
    <location>
        <begin position="250"/>
        <end position="388"/>
    </location>
</feature>
<accession>A0A7S2SMU4</accession>
<dbReference type="InterPro" id="IPR018200">
    <property type="entry name" value="USP_CS"/>
</dbReference>
<evidence type="ECO:0000259" key="10">
    <source>
        <dbReference type="PROSITE" id="PS50222"/>
    </source>
</evidence>
<name>A0A7S2SMU4_9STRA</name>
<protein>
    <recommendedName>
        <fullName evidence="3">ubiquitinyl hydrolase 1</fullName>
        <ecNumber evidence="3">3.4.19.12</ecNumber>
    </recommendedName>
</protein>
<dbReference type="PROSITE" id="PS00973">
    <property type="entry name" value="USP_2"/>
    <property type="match status" value="1"/>
</dbReference>
<dbReference type="Pfam" id="PF06337">
    <property type="entry name" value="DUSP"/>
    <property type="match status" value="1"/>
</dbReference>
<dbReference type="EC" id="3.4.19.12" evidence="3"/>
<evidence type="ECO:0000256" key="1">
    <source>
        <dbReference type="ARBA" id="ARBA00000707"/>
    </source>
</evidence>
<gene>
    <name evidence="13" type="ORF">QSP1433_LOCUS15841</name>
</gene>
<dbReference type="PROSITE" id="PS50235">
    <property type="entry name" value="USP_3"/>
    <property type="match status" value="1"/>
</dbReference>
<evidence type="ECO:0000256" key="6">
    <source>
        <dbReference type="ARBA" id="ARBA00022801"/>
    </source>
</evidence>
<feature type="region of interest" description="Disordered" evidence="9">
    <location>
        <begin position="1337"/>
        <end position="1387"/>
    </location>
</feature>
<dbReference type="PROSITE" id="PS00018">
    <property type="entry name" value="EF_HAND_1"/>
    <property type="match status" value="1"/>
</dbReference>
<dbReference type="SUPFAM" id="SSF47473">
    <property type="entry name" value="EF-hand"/>
    <property type="match status" value="1"/>
</dbReference>
<feature type="region of interest" description="Disordered" evidence="9">
    <location>
        <begin position="486"/>
        <end position="506"/>
    </location>
</feature>
<feature type="domain" description="USP" evidence="11">
    <location>
        <begin position="652"/>
        <end position="1477"/>
    </location>
</feature>
<keyword evidence="6" id="KW-0378">Hydrolase</keyword>
<sequence>MGNANSAKSGVSIGSAHKRFSDCELRIFEHGFDRLCKASPNFGYSHIDYSTFKTLVLADFPDVPEILTKRMFAVLDMNQSQSLDFGELLRGLCFLSRAKLEEKLWFLFAIYDTNGTGVLNRRTIEGFAQALDDERFSTDERFSSRALIEETFKLSKKSPALLYAAEINMIDFTKIVSKHMNAPLVCWVTNLGQQIMDPLFNPVKPVEQPVVAEPMRRTASKLRFAQDEEPVSPKKQVLKRRPLFRHQSSRSQLREGSMFKECFAMPTEETFVDGDSWFVLSMSWFEQWKAYVGFNTNSGIDIVEDEEILYDDLVKLENTKRPGPIDNRVLASDPNLRDVDIHEIDEEMFASMRRDAHFRFDFILLNKASWDLLFATYGGGPVFERKVISDDDGTPELELYPVVLNIRCVAFSSDDENDPGYLLRRTSEEQQNETPETFDDEFEYKPASSMHISKQIVVSKRFTVRDLQKKVFMECVGEKVLSTSGRSRTVSELTEHSSSETRNSPIAEDSLFSSKRMRLWCALGDSSIDEAMNNIVTDSDIRPLRNVSVQYLSDPTETVEDANLEDGETIVLEISSADGCWPLASVETLRSLRPKGMSSELRLFDEPDSPIDSTKKLLMLGGRRFPNRRKSQKEINRTEEPGQEQRKPIGNVGLCNLGNTCFMSAALQCLLHTDILKEYFISGSYILDINKVSKIGTGGVLAEAYADLVRGVWGAQSPAPWIAPRRFKKAMGAFDSRFNAFEQQDSQELLSSLLDGLSEDLNRIKKKTYVELKDSDGREDDQVAREWWDNHLRRELSIITALFSGQFKSLLECCECGYQSARFEPFNCLSLSLPDSPYRTVRTIVVFADSVRPPLQCSIRVLKTGTFKDIKAALLELQPGENGETKNTLNECEQRNNVHLKANKLVLAHVYDRQIVSVIADAKRLDSFRELDPVYVFQIPQTTRSVCGSSEIKNECSTSGVELELTNGRENNDETQSTLGVQGGDVLTPAPNNIDGKQAAIDDEISTCPSESHGVKDEDQSVPSGLSLGSKVLYLPSEDIEIVATVVEVDNLMYTIRFPSERQTAAGSKRRNFRTINVPRSKLSPAQMDPIILKVEQRQWHRHTCYFLNPYRVASVSLPFVLFVHPDKLTGRALYELVSLQVKGQRDIVAGSPERNIIASADLTDGEIRRKWGFKLVRVTRPGGTCLCCSWMKSCSGCPILPDESLISLYELEAGSVIAVDWGVPGSMKDQNIALGMEVADVHSSVEVARREEFKSMPLSSLLESFSKVEKLSQGDQVRCSRCKDFKDHTKKIELWRAPAVMVIHLKRFEHVGSRRKKLLNLVDFPTEKLNLRPFLAEPLPENPDMQKNRTYLDSTTSTASTTETTASDSEKNGEVVGAPAEENEEDEMQARVEKLLDSNYTGLRYYGGRDHGGIDPLYDLYSVIEHSGSLAGGHYVSTVRNKGDGNWYMFDDKLVTRVDQSRVVSSNAYLLFYVRKDIKKIDQLYPCDDISEEELEERINDKHTYVPQVPTSTDKCVIS</sequence>
<evidence type="ECO:0000259" key="12">
    <source>
        <dbReference type="PROSITE" id="PS51283"/>
    </source>
</evidence>
<evidence type="ECO:0000256" key="7">
    <source>
        <dbReference type="ARBA" id="ARBA00022807"/>
    </source>
</evidence>
<dbReference type="InterPro" id="IPR035927">
    <property type="entry name" value="DUSP-like_sf"/>
</dbReference>
<dbReference type="InterPro" id="IPR038765">
    <property type="entry name" value="Papain-like_cys_pep_sf"/>
</dbReference>
<keyword evidence="7" id="KW-0788">Thiol protease</keyword>
<evidence type="ECO:0000313" key="13">
    <source>
        <dbReference type="EMBL" id="CAD9704607.1"/>
    </source>
</evidence>
<dbReference type="PANTHER" id="PTHR21646:SF24">
    <property type="entry name" value="UBIQUITIN CARBOXYL-TERMINAL HYDROLASE"/>
    <property type="match status" value="1"/>
</dbReference>
<dbReference type="GO" id="GO:0004843">
    <property type="term" value="F:cysteine-type deubiquitinase activity"/>
    <property type="evidence" value="ECO:0007669"/>
    <property type="project" value="UniProtKB-EC"/>
</dbReference>
<dbReference type="InterPro" id="IPR028889">
    <property type="entry name" value="USP"/>
</dbReference>
<evidence type="ECO:0000256" key="2">
    <source>
        <dbReference type="ARBA" id="ARBA00009085"/>
    </source>
</evidence>
<dbReference type="InterPro" id="IPR018247">
    <property type="entry name" value="EF_Hand_1_Ca_BS"/>
</dbReference>
<dbReference type="PROSITE" id="PS51283">
    <property type="entry name" value="DUSP"/>
    <property type="match status" value="1"/>
</dbReference>
<dbReference type="GO" id="GO:0005509">
    <property type="term" value="F:calcium ion binding"/>
    <property type="evidence" value="ECO:0007669"/>
    <property type="project" value="InterPro"/>
</dbReference>
<evidence type="ECO:0000256" key="4">
    <source>
        <dbReference type="ARBA" id="ARBA00022670"/>
    </source>
</evidence>
<evidence type="ECO:0000259" key="11">
    <source>
        <dbReference type="PROSITE" id="PS50235"/>
    </source>
</evidence>
<dbReference type="InterPro" id="IPR002048">
    <property type="entry name" value="EF_hand_dom"/>
</dbReference>
<keyword evidence="5" id="KW-0833">Ubl conjugation pathway</keyword>
<dbReference type="InterPro" id="IPR050185">
    <property type="entry name" value="Ub_carboxyl-term_hydrolase"/>
</dbReference>
<dbReference type="SMART" id="SM00695">
    <property type="entry name" value="DUSP"/>
    <property type="match status" value="1"/>
</dbReference>
<evidence type="ECO:0000256" key="3">
    <source>
        <dbReference type="ARBA" id="ARBA00012759"/>
    </source>
</evidence>
<reference evidence="13" key="1">
    <citation type="submission" date="2021-01" db="EMBL/GenBank/DDBJ databases">
        <authorList>
            <person name="Corre E."/>
            <person name="Pelletier E."/>
            <person name="Niang G."/>
            <person name="Scheremetjew M."/>
            <person name="Finn R."/>
            <person name="Kale V."/>
            <person name="Holt S."/>
            <person name="Cochrane G."/>
            <person name="Meng A."/>
            <person name="Brown T."/>
            <person name="Cohen L."/>
        </authorList>
    </citation>
    <scope>NUCLEOTIDE SEQUENCE</scope>
    <source>
        <strain evidence="13">NY070348D</strain>
    </source>
</reference>
<dbReference type="GO" id="GO:0006508">
    <property type="term" value="P:proteolysis"/>
    <property type="evidence" value="ECO:0007669"/>
    <property type="project" value="UniProtKB-KW"/>
</dbReference>
<dbReference type="InterPro" id="IPR001394">
    <property type="entry name" value="Peptidase_C19_UCH"/>
</dbReference>
<dbReference type="EMBL" id="HBHK01025143">
    <property type="protein sequence ID" value="CAD9704607.1"/>
    <property type="molecule type" value="Transcribed_RNA"/>
</dbReference>
<evidence type="ECO:0000256" key="9">
    <source>
        <dbReference type="SAM" id="MobiDB-lite"/>
    </source>
</evidence>
<dbReference type="InterPro" id="IPR011992">
    <property type="entry name" value="EF-hand-dom_pair"/>
</dbReference>
<feature type="domain" description="EF-hand" evidence="10">
    <location>
        <begin position="99"/>
        <end position="134"/>
    </location>
</feature>
<dbReference type="Gene3D" id="1.10.238.10">
    <property type="entry name" value="EF-hand"/>
    <property type="match status" value="1"/>
</dbReference>
<comment type="catalytic activity">
    <reaction evidence="1">
        <text>Thiol-dependent hydrolysis of ester, thioester, amide, peptide and isopeptide bonds formed by the C-terminal Gly of ubiquitin (a 76-residue protein attached to proteins as an intracellular targeting signal).</text>
        <dbReference type="EC" id="3.4.19.12"/>
    </reaction>
</comment>
<proteinExistence type="inferred from homology"/>
<dbReference type="SUPFAM" id="SSF54001">
    <property type="entry name" value="Cysteine proteinases"/>
    <property type="match status" value="1"/>
</dbReference>
<dbReference type="Gene3D" id="3.90.70.10">
    <property type="entry name" value="Cysteine proteinases"/>
    <property type="match status" value="2"/>
</dbReference>
<evidence type="ECO:0000256" key="8">
    <source>
        <dbReference type="ARBA" id="ARBA00022837"/>
    </source>
</evidence>
<dbReference type="PROSITE" id="PS50222">
    <property type="entry name" value="EF_HAND_2"/>
    <property type="match status" value="1"/>
</dbReference>
<feature type="compositionally biased region" description="Low complexity" evidence="9">
    <location>
        <begin position="1354"/>
        <end position="1368"/>
    </location>
</feature>
<comment type="similarity">
    <text evidence="2">Belongs to the peptidase C19 family.</text>
</comment>
<organism evidence="13">
    <name type="scientific">Mucochytrium quahogii</name>
    <dbReference type="NCBI Taxonomy" id="96639"/>
    <lineage>
        <taxon>Eukaryota</taxon>
        <taxon>Sar</taxon>
        <taxon>Stramenopiles</taxon>
        <taxon>Bigyra</taxon>
        <taxon>Labyrinthulomycetes</taxon>
        <taxon>Thraustochytrida</taxon>
        <taxon>Thraustochytriidae</taxon>
        <taxon>Mucochytrium</taxon>
    </lineage>
</organism>
<dbReference type="PANTHER" id="PTHR21646">
    <property type="entry name" value="UBIQUITIN CARBOXYL-TERMINAL HYDROLASE"/>
    <property type="match status" value="1"/>
</dbReference>
<keyword evidence="8" id="KW-0106">Calcium</keyword>